<comment type="caution">
    <text evidence="2">The sequence shown here is derived from an EMBL/GenBank/DDBJ whole genome shotgun (WGS) entry which is preliminary data.</text>
</comment>
<keyword evidence="3" id="KW-1185">Reference proteome</keyword>
<proteinExistence type="predicted"/>
<dbReference type="InterPro" id="IPR016181">
    <property type="entry name" value="Acyl_CoA_acyltransferase"/>
</dbReference>
<dbReference type="OrthoDB" id="9765580at2"/>
<feature type="domain" description="Phosphatidylglycerol lysyltransferase C-terminal" evidence="1">
    <location>
        <begin position="33"/>
        <end position="290"/>
    </location>
</feature>
<dbReference type="PANTHER" id="PTHR41373:SF1">
    <property type="entry name" value="PHOSPHATIDYLGLYCEROL LYSYLTRANSFERASE C-TERMINAL DOMAIN-CONTAINING PROTEIN"/>
    <property type="match status" value="1"/>
</dbReference>
<dbReference type="AlphaFoldDB" id="A0A397RZQ8"/>
<name>A0A397RZQ8_9MOLU</name>
<sequence>MINFHKYAFLDCKKLKRYIENDDYWLCQYNPIWLFVWSDYYKPEICFRHDFTFIRFMMPDVGMCYYPPIGKGDLKKAMKDIEEDARERGFDFYLAPVPDSMVNPISKFSDKLYENRDFDTYICSSDALSFFKEKEYKEKRKLCEKFEKQHRDAVYKPIKKDDFGLILEFITDWNQDHKDQYNTPYFYKQLNMIKKCMDHLYELDLFGIILMDEKKVYGVAIASLVGNVATLHVNLALDSIPGASEELMQCFARTTSLRARYISLEMDSGNEEERKKKSSYKPIKLEKYFATFNL</sequence>
<dbReference type="Gene3D" id="3.40.630.30">
    <property type="match status" value="1"/>
</dbReference>
<dbReference type="Proteomes" id="UP000266506">
    <property type="component" value="Unassembled WGS sequence"/>
</dbReference>
<evidence type="ECO:0000313" key="3">
    <source>
        <dbReference type="Proteomes" id="UP000266506"/>
    </source>
</evidence>
<protein>
    <recommendedName>
        <fullName evidence="1">Phosphatidylglycerol lysyltransferase C-terminal domain-containing protein</fullName>
    </recommendedName>
</protein>
<dbReference type="SUPFAM" id="SSF55729">
    <property type="entry name" value="Acyl-CoA N-acyltransferases (Nat)"/>
    <property type="match status" value="2"/>
</dbReference>
<dbReference type="InterPro" id="IPR024320">
    <property type="entry name" value="LPG_synthase_C"/>
</dbReference>
<dbReference type="RefSeq" id="WP_119015780.1">
    <property type="nucleotide sequence ID" value="NZ_QXEV01000004.1"/>
</dbReference>
<accession>A0A397RZQ8</accession>
<dbReference type="PANTHER" id="PTHR41373">
    <property type="entry name" value="DUF2156 DOMAIN-CONTAINING PROTEIN"/>
    <property type="match status" value="1"/>
</dbReference>
<organism evidence="2 3">
    <name type="scientific">Anaeroplasma bactoclasticum</name>
    <dbReference type="NCBI Taxonomy" id="2088"/>
    <lineage>
        <taxon>Bacteria</taxon>
        <taxon>Bacillati</taxon>
        <taxon>Mycoplasmatota</taxon>
        <taxon>Mollicutes</taxon>
        <taxon>Anaeroplasmatales</taxon>
        <taxon>Anaeroplasmataceae</taxon>
        <taxon>Anaeroplasma</taxon>
    </lineage>
</organism>
<dbReference type="Pfam" id="PF09924">
    <property type="entry name" value="LPG_synthase_C"/>
    <property type="match status" value="1"/>
</dbReference>
<dbReference type="InParanoid" id="A0A397RZQ8"/>
<reference evidence="2 3" key="1">
    <citation type="submission" date="2018-08" db="EMBL/GenBank/DDBJ databases">
        <title>Genomic Encyclopedia of Archaeal and Bacterial Type Strains, Phase II (KMG-II): from individual species to whole genera.</title>
        <authorList>
            <person name="Goeker M."/>
        </authorList>
    </citation>
    <scope>NUCLEOTIDE SEQUENCE [LARGE SCALE GENOMIC DNA]</scope>
    <source>
        <strain evidence="2 3">ATCC 27112</strain>
    </source>
</reference>
<evidence type="ECO:0000259" key="1">
    <source>
        <dbReference type="Pfam" id="PF09924"/>
    </source>
</evidence>
<evidence type="ECO:0000313" key="2">
    <source>
        <dbReference type="EMBL" id="RIA78036.1"/>
    </source>
</evidence>
<gene>
    <name evidence="2" type="ORF">EI71_00613</name>
</gene>
<dbReference type="EMBL" id="QXEV01000004">
    <property type="protein sequence ID" value="RIA78036.1"/>
    <property type="molecule type" value="Genomic_DNA"/>
</dbReference>
<dbReference type="InterPro" id="IPR016732">
    <property type="entry name" value="UCP018688"/>
</dbReference>